<dbReference type="SUPFAM" id="SSF103473">
    <property type="entry name" value="MFS general substrate transporter"/>
    <property type="match status" value="1"/>
</dbReference>
<evidence type="ECO:0000256" key="3">
    <source>
        <dbReference type="ARBA" id="ARBA00022448"/>
    </source>
</evidence>
<feature type="transmembrane region" description="Helical" evidence="8">
    <location>
        <begin position="210"/>
        <end position="230"/>
    </location>
</feature>
<dbReference type="PANTHER" id="PTHR42718">
    <property type="entry name" value="MAJOR FACILITATOR SUPERFAMILY MULTIDRUG TRANSPORTER MFSC"/>
    <property type="match status" value="1"/>
</dbReference>
<dbReference type="CDD" id="cd17503">
    <property type="entry name" value="MFS_LmrB_MDR_like"/>
    <property type="match status" value="1"/>
</dbReference>
<dbReference type="Pfam" id="PF07690">
    <property type="entry name" value="MFS_1"/>
    <property type="match status" value="1"/>
</dbReference>
<evidence type="ECO:0000256" key="2">
    <source>
        <dbReference type="ARBA" id="ARBA00008537"/>
    </source>
</evidence>
<name>A0A420WGV3_9PROT</name>
<evidence type="ECO:0000313" key="11">
    <source>
        <dbReference type="Proteomes" id="UP000277424"/>
    </source>
</evidence>
<feature type="transmembrane region" description="Helical" evidence="8">
    <location>
        <begin position="148"/>
        <end position="170"/>
    </location>
</feature>
<feature type="transmembrane region" description="Helical" evidence="8">
    <location>
        <begin position="346"/>
        <end position="366"/>
    </location>
</feature>
<dbReference type="NCBIfam" id="TIGR00711">
    <property type="entry name" value="efflux_EmrB"/>
    <property type="match status" value="1"/>
</dbReference>
<comment type="subcellular location">
    <subcellularLocation>
        <location evidence="1">Cell membrane</location>
        <topology evidence="1">Multi-pass membrane protein</topology>
    </subcellularLocation>
</comment>
<keyword evidence="5 8" id="KW-0812">Transmembrane</keyword>
<feature type="transmembrane region" description="Helical" evidence="8">
    <location>
        <begin position="62"/>
        <end position="82"/>
    </location>
</feature>
<proteinExistence type="inferred from homology"/>
<keyword evidence="7 8" id="KW-0472">Membrane</keyword>
<feature type="transmembrane region" description="Helical" evidence="8">
    <location>
        <begin position="89"/>
        <end position="109"/>
    </location>
</feature>
<dbReference type="Gene3D" id="1.20.1250.20">
    <property type="entry name" value="MFS general substrate transporter like domains"/>
    <property type="match status" value="1"/>
</dbReference>
<feature type="transmembrane region" description="Helical" evidence="8">
    <location>
        <begin position="280"/>
        <end position="305"/>
    </location>
</feature>
<feature type="transmembrane region" description="Helical" evidence="8">
    <location>
        <begin position="242"/>
        <end position="260"/>
    </location>
</feature>
<dbReference type="PANTHER" id="PTHR42718:SF9">
    <property type="entry name" value="MAJOR FACILITATOR SUPERFAMILY MULTIDRUG TRANSPORTER MFSC"/>
    <property type="match status" value="1"/>
</dbReference>
<feature type="transmembrane region" description="Helical" evidence="8">
    <location>
        <begin position="23"/>
        <end position="42"/>
    </location>
</feature>
<evidence type="ECO:0000256" key="4">
    <source>
        <dbReference type="ARBA" id="ARBA00022475"/>
    </source>
</evidence>
<dbReference type="PROSITE" id="PS50850">
    <property type="entry name" value="MFS"/>
    <property type="match status" value="1"/>
</dbReference>
<keyword evidence="3" id="KW-0813">Transport</keyword>
<feature type="transmembrane region" description="Helical" evidence="8">
    <location>
        <begin position="176"/>
        <end position="198"/>
    </location>
</feature>
<dbReference type="Gene3D" id="1.20.1720.10">
    <property type="entry name" value="Multidrug resistance protein D"/>
    <property type="match status" value="1"/>
</dbReference>
<dbReference type="OrthoDB" id="9771737at2"/>
<accession>A0A420WGV3</accession>
<evidence type="ECO:0000259" key="9">
    <source>
        <dbReference type="PROSITE" id="PS50850"/>
    </source>
</evidence>
<keyword evidence="4" id="KW-1003">Cell membrane</keyword>
<feature type="transmembrane region" description="Helical" evidence="8">
    <location>
        <begin position="378"/>
        <end position="396"/>
    </location>
</feature>
<feature type="transmembrane region" description="Helical" evidence="8">
    <location>
        <begin position="487"/>
        <end position="513"/>
    </location>
</feature>
<keyword evidence="6 8" id="KW-1133">Transmembrane helix</keyword>
<evidence type="ECO:0000256" key="1">
    <source>
        <dbReference type="ARBA" id="ARBA00004651"/>
    </source>
</evidence>
<dbReference type="Proteomes" id="UP000277424">
    <property type="component" value="Unassembled WGS sequence"/>
</dbReference>
<evidence type="ECO:0000256" key="8">
    <source>
        <dbReference type="SAM" id="Phobius"/>
    </source>
</evidence>
<dbReference type="GO" id="GO:0005886">
    <property type="term" value="C:plasma membrane"/>
    <property type="evidence" value="ECO:0007669"/>
    <property type="project" value="UniProtKB-SubCell"/>
</dbReference>
<feature type="domain" description="Major facilitator superfamily (MFS) profile" evidence="9">
    <location>
        <begin position="24"/>
        <end position="518"/>
    </location>
</feature>
<dbReference type="RefSeq" id="WP_121219833.1">
    <property type="nucleotide sequence ID" value="NZ_RBIG01000002.1"/>
</dbReference>
<dbReference type="InterPro" id="IPR020846">
    <property type="entry name" value="MFS_dom"/>
</dbReference>
<reference evidence="10 11" key="1">
    <citation type="submission" date="2018-10" db="EMBL/GenBank/DDBJ databases">
        <title>Comparative analysis of microorganisms from saline springs in Andes Mountain Range, Colombia.</title>
        <authorList>
            <person name="Rubin E."/>
        </authorList>
    </citation>
    <scope>NUCLEOTIDE SEQUENCE [LARGE SCALE GENOMIC DNA]</scope>
    <source>
        <strain evidence="10 11">USBA 36</strain>
    </source>
</reference>
<dbReference type="InterPro" id="IPR004638">
    <property type="entry name" value="EmrB-like"/>
</dbReference>
<dbReference type="EMBL" id="RBIG01000002">
    <property type="protein sequence ID" value="RKQ70192.1"/>
    <property type="molecule type" value="Genomic_DNA"/>
</dbReference>
<evidence type="ECO:0000313" key="10">
    <source>
        <dbReference type="EMBL" id="RKQ70192.1"/>
    </source>
</evidence>
<protein>
    <submittedName>
        <fullName evidence="10">DHA2 family multidrug resistance protein</fullName>
    </submittedName>
</protein>
<dbReference type="AlphaFoldDB" id="A0A420WGV3"/>
<comment type="caution">
    <text evidence="10">The sequence shown here is derived from an EMBL/GenBank/DDBJ whole genome shotgun (WGS) entry which is preliminary data.</text>
</comment>
<evidence type="ECO:0000256" key="6">
    <source>
        <dbReference type="ARBA" id="ARBA00022989"/>
    </source>
</evidence>
<dbReference type="GO" id="GO:0022857">
    <property type="term" value="F:transmembrane transporter activity"/>
    <property type="evidence" value="ECO:0007669"/>
    <property type="project" value="InterPro"/>
</dbReference>
<comment type="similarity">
    <text evidence="2">Belongs to the major facilitator superfamily. EmrB family.</text>
</comment>
<evidence type="ECO:0000256" key="7">
    <source>
        <dbReference type="ARBA" id="ARBA00023136"/>
    </source>
</evidence>
<dbReference type="InterPro" id="IPR011701">
    <property type="entry name" value="MFS"/>
</dbReference>
<feature type="transmembrane region" description="Helical" evidence="8">
    <location>
        <begin position="311"/>
        <end position="334"/>
    </location>
</feature>
<feature type="transmembrane region" description="Helical" evidence="8">
    <location>
        <begin position="115"/>
        <end position="136"/>
    </location>
</feature>
<gene>
    <name evidence="10" type="ORF">BCL74_2133</name>
</gene>
<evidence type="ECO:0000256" key="5">
    <source>
        <dbReference type="ARBA" id="ARBA00022692"/>
    </source>
</evidence>
<organism evidence="10 11">
    <name type="scientific">Oceanibaculum indicum</name>
    <dbReference type="NCBI Taxonomy" id="526216"/>
    <lineage>
        <taxon>Bacteria</taxon>
        <taxon>Pseudomonadati</taxon>
        <taxon>Pseudomonadota</taxon>
        <taxon>Alphaproteobacteria</taxon>
        <taxon>Rhodospirillales</taxon>
        <taxon>Oceanibaculaceae</taxon>
        <taxon>Oceanibaculum</taxon>
    </lineage>
</organism>
<dbReference type="InterPro" id="IPR036259">
    <property type="entry name" value="MFS_trans_sf"/>
</dbReference>
<sequence length="518" mass="56301">MSSPPAPAPAIGDRPPPTFRQKAGFFAMIFGMFMAILDVQIVASSLADIQAGLSASVEEISWIQTSYLIAEVVMIPLSGALARILSTRVMFSIAALGFTIFSFLCSLATSLEAMIVARTLQGFFAGAMIPSIFSTAYTMFPRSSMGKVSVVIGLVATMGPTIGPTLGGFITQALGWHWLFNVNIVPGLIIAATVWSCIDVDKPEPAYLRGLDLPGLVALAVSLGTLNYVLEEGPREDWFEDQTIFRLAVLSAVSGCVFFWRAFTYRQPIVELRAFADRNFALGCFFSFVVGIGLFGSVYLTPLFLAQVRDYSALDIGIIMMVTGAFQFSVAPLVGTLSTRLDLRLMLAFGFSLFCFALYLNSFLTAESSYWEFFVPQAVRGVSLMFCFVPVNRLALGTLPPDKLKNGAGLYNLMRNLGGAMGLAVINTLLVDRGAHHLSYLTENLTLSRPQVQAYIDRLSERLGDGLAGDPELAAMKMLFQLAQREALVLSFNDCLLLIGLTFGAALVFMPLVKKPRD</sequence>